<dbReference type="Proteomes" id="UP001158087">
    <property type="component" value="Unassembled WGS sequence"/>
</dbReference>
<reference evidence="2" key="1">
    <citation type="submission" date="2022-09" db="EMBL/GenBank/DDBJ databases">
        <title>Intensive care unit water sources are persistently colonized with multi-drug resistant bacteria and are the site of extensive horizontal gene transfer of antibiotic resistance genes.</title>
        <authorList>
            <person name="Diorio-Toth L."/>
        </authorList>
    </citation>
    <scope>NUCLEOTIDE SEQUENCE</scope>
    <source>
        <strain evidence="2">GD04153</strain>
    </source>
</reference>
<sequence>MFKISFLPHISPVDLAIEKRGDVLIINGDELDFTDLPDGGAYPPEALEIDAVFGGVSRKGDEIRITVALPYDLAGEFVTPEPITVTSDGPIALPEGRYPPPPEELPMPEADPIAEGEDDAAQ</sequence>
<feature type="compositionally biased region" description="Acidic residues" evidence="1">
    <location>
        <begin position="112"/>
        <end position="122"/>
    </location>
</feature>
<organism evidence="2 3">
    <name type="scientific">Brucella intermedia GD04153</name>
    <dbReference type="NCBI Taxonomy" id="2975438"/>
    <lineage>
        <taxon>Bacteria</taxon>
        <taxon>Pseudomonadati</taxon>
        <taxon>Pseudomonadota</taxon>
        <taxon>Alphaproteobacteria</taxon>
        <taxon>Hyphomicrobiales</taxon>
        <taxon>Brucellaceae</taxon>
        <taxon>Brucella/Ochrobactrum group</taxon>
        <taxon>Brucella</taxon>
    </lineage>
</organism>
<dbReference type="EMBL" id="JAODYY010000007">
    <property type="protein sequence ID" value="MDH0125407.1"/>
    <property type="molecule type" value="Genomic_DNA"/>
</dbReference>
<evidence type="ECO:0000313" key="2">
    <source>
        <dbReference type="EMBL" id="MDH0125407.1"/>
    </source>
</evidence>
<comment type="caution">
    <text evidence="2">The sequence shown here is derived from an EMBL/GenBank/DDBJ whole genome shotgun (WGS) entry which is preliminary data.</text>
</comment>
<proteinExistence type="predicted"/>
<evidence type="ECO:0000256" key="1">
    <source>
        <dbReference type="SAM" id="MobiDB-lite"/>
    </source>
</evidence>
<name>A0AA42KUC6_9HYPH</name>
<gene>
    <name evidence="2" type="ORF">N7376_15470</name>
</gene>
<accession>A0AA42KUC6</accession>
<feature type="region of interest" description="Disordered" evidence="1">
    <location>
        <begin position="84"/>
        <end position="122"/>
    </location>
</feature>
<evidence type="ECO:0000313" key="3">
    <source>
        <dbReference type="Proteomes" id="UP001158087"/>
    </source>
</evidence>
<dbReference type="AlphaFoldDB" id="A0AA42KUC6"/>
<protein>
    <submittedName>
        <fullName evidence="2">Uncharacterized protein</fullName>
    </submittedName>
</protein>